<feature type="signal peptide" evidence="12">
    <location>
        <begin position="1"/>
        <end position="31"/>
    </location>
</feature>
<dbReference type="PROSITE" id="PS52016">
    <property type="entry name" value="TONB_DEPENDENT_REC_3"/>
    <property type="match status" value="1"/>
</dbReference>
<evidence type="ECO:0000256" key="1">
    <source>
        <dbReference type="ARBA" id="ARBA00004571"/>
    </source>
</evidence>
<keyword evidence="9 10" id="KW-0998">Cell outer membrane</keyword>
<sequence>MTIKIRPLPGGLRRAFPVAVPLLMSVLTAQAQTTEPAAGQTVQRVEITGSNIRRSQAETASPVQTVNRADIEKSGKTTVAELLQTLAVDNSGSVPTSFGSGFAAGASGISLRGLGAQSTLVLLNGRRIAPYGLADDGQKTFADLNIIPAEAVERVEILKDGASAIYGSDAIAGVVNVILRRDYVGTTVRASQGLSNEKDGADTRIAVTHGVGDLETDRYNFLFSAEYGKKKEVWNRDRADRGAVGKSDLRDFGFSAQEALGGTGAIVNSGSAGSSIIGNVQQPGGGYYSRDSLAAGNGFTRTFPGAKCSNLTSHPQGDPLGGCLIDSAQQYNQMQPRQETLNLFSRATFQLNPDWQAYVELNGYHSNSDSSSTPSGISGSVGYPGGPVNNATISLGAAHPDNPYFGSTARLRYLAYDVGPRTSNIESNFTRAVAGLKGSAAGWDIDSAILFSMNKVNNERGGYLQRDVAYALLNPSAANVAAAQASAAYRALPAGTYWRIGENAGLNSQALYDALSPTIANDATTKLALADFKASREFGQLPGGAIGIAVGAEVRHDSTELAPTAGTDRGNIIGLGYSAYEGQRNSVALYTEAIAPVLKTLEISGALRYDHFNDVGNSYTPKVGFKFTPINSFALRGTFARGFRAPGAAENGRGGLAAFTTAADPTRCALGVTAACSASSVAVITSPNPDLSPEKSKSFSLGAVWDPLPRTSISIDGWQIKRTNEINQESTLSAIAAGRVVRDIGSSTRPGDPGAIVAVLSNYVNSAATEVRGLDLDARTTFQIGSAGSITADAKWTHLFKYQRIEQNGDSVDFAGTHGNCDVTNCIGTPDDRVNLGLTWDRGPIRLSGIVNFRGKLDNKYEKEDTECAFTFANGNDAPNGCKISSFTTLDLTGRYKVSDKAELFGTIQNVFDKEPPLDPLTYGAAGYNPLDYSGALGRYFQIGMRYTF</sequence>
<dbReference type="EMBL" id="VLLB01000004">
    <property type="protein sequence ID" value="TWI65496.1"/>
    <property type="molecule type" value="Genomic_DNA"/>
</dbReference>
<dbReference type="InterPro" id="IPR012910">
    <property type="entry name" value="Plug_dom"/>
</dbReference>
<evidence type="ECO:0000256" key="6">
    <source>
        <dbReference type="ARBA" id="ARBA00023077"/>
    </source>
</evidence>
<comment type="similarity">
    <text evidence="2 10 11">Belongs to the TonB-dependent receptor family.</text>
</comment>
<keyword evidence="8 15" id="KW-0675">Receptor</keyword>
<evidence type="ECO:0000259" key="13">
    <source>
        <dbReference type="Pfam" id="PF00593"/>
    </source>
</evidence>
<name>A0A562RAU2_9BURK</name>
<evidence type="ECO:0000256" key="4">
    <source>
        <dbReference type="ARBA" id="ARBA00022452"/>
    </source>
</evidence>
<dbReference type="PANTHER" id="PTHR47234:SF2">
    <property type="entry name" value="TONB-DEPENDENT RECEPTOR"/>
    <property type="match status" value="1"/>
</dbReference>
<dbReference type="Pfam" id="PF00593">
    <property type="entry name" value="TonB_dep_Rec_b-barrel"/>
    <property type="match status" value="1"/>
</dbReference>
<evidence type="ECO:0000256" key="3">
    <source>
        <dbReference type="ARBA" id="ARBA00022448"/>
    </source>
</evidence>
<dbReference type="AlphaFoldDB" id="A0A562RAU2"/>
<dbReference type="InterPro" id="IPR036942">
    <property type="entry name" value="Beta-barrel_TonB_sf"/>
</dbReference>
<evidence type="ECO:0000313" key="15">
    <source>
        <dbReference type="EMBL" id="TWI65496.1"/>
    </source>
</evidence>
<proteinExistence type="inferred from homology"/>
<dbReference type="Pfam" id="PF07715">
    <property type="entry name" value="Plug"/>
    <property type="match status" value="1"/>
</dbReference>
<dbReference type="SUPFAM" id="SSF56935">
    <property type="entry name" value="Porins"/>
    <property type="match status" value="1"/>
</dbReference>
<keyword evidence="6 11" id="KW-0798">TonB box</keyword>
<reference evidence="15 16" key="1">
    <citation type="journal article" date="2015" name="Stand. Genomic Sci.">
        <title>Genomic Encyclopedia of Bacterial and Archaeal Type Strains, Phase III: the genomes of soil and plant-associated and newly described type strains.</title>
        <authorList>
            <person name="Whitman W.B."/>
            <person name="Woyke T."/>
            <person name="Klenk H.P."/>
            <person name="Zhou Y."/>
            <person name="Lilburn T.G."/>
            <person name="Beck B.J."/>
            <person name="De Vos P."/>
            <person name="Vandamme P."/>
            <person name="Eisen J.A."/>
            <person name="Garrity G."/>
            <person name="Hugenholtz P."/>
            <person name="Kyrpides N.C."/>
        </authorList>
    </citation>
    <scope>NUCLEOTIDE SEQUENCE [LARGE SCALE GENOMIC DNA]</scope>
    <source>
        <strain evidence="15 16">CGMCC 1.10822</strain>
    </source>
</reference>
<dbReference type="Gene3D" id="2.170.130.10">
    <property type="entry name" value="TonB-dependent receptor, plug domain"/>
    <property type="match status" value="1"/>
</dbReference>
<evidence type="ECO:0000313" key="16">
    <source>
        <dbReference type="Proteomes" id="UP000318431"/>
    </source>
</evidence>
<dbReference type="GO" id="GO:0009279">
    <property type="term" value="C:cell outer membrane"/>
    <property type="evidence" value="ECO:0007669"/>
    <property type="project" value="UniProtKB-SubCell"/>
</dbReference>
<evidence type="ECO:0000256" key="7">
    <source>
        <dbReference type="ARBA" id="ARBA00023136"/>
    </source>
</evidence>
<keyword evidence="4 10" id="KW-1134">Transmembrane beta strand</keyword>
<keyword evidence="5 10" id="KW-0812">Transmembrane</keyword>
<evidence type="ECO:0000256" key="12">
    <source>
        <dbReference type="SAM" id="SignalP"/>
    </source>
</evidence>
<feature type="chain" id="PRO_5021903902" evidence="12">
    <location>
        <begin position="32"/>
        <end position="949"/>
    </location>
</feature>
<keyword evidence="12" id="KW-0732">Signal</keyword>
<protein>
    <submittedName>
        <fullName evidence="15">Iron complex outermembrane receptor protein</fullName>
    </submittedName>
</protein>
<accession>A0A562RAU2</accession>
<evidence type="ECO:0000256" key="10">
    <source>
        <dbReference type="PROSITE-ProRule" id="PRU01360"/>
    </source>
</evidence>
<feature type="domain" description="TonB-dependent receptor-like beta-barrel" evidence="13">
    <location>
        <begin position="407"/>
        <end position="911"/>
    </location>
</feature>
<evidence type="ECO:0000256" key="2">
    <source>
        <dbReference type="ARBA" id="ARBA00009810"/>
    </source>
</evidence>
<dbReference type="InterPro" id="IPR037066">
    <property type="entry name" value="Plug_dom_sf"/>
</dbReference>
<dbReference type="RefSeq" id="WP_145649772.1">
    <property type="nucleotide sequence ID" value="NZ_VLLB01000004.1"/>
</dbReference>
<dbReference type="InterPro" id="IPR000531">
    <property type="entry name" value="Beta-barrel_TonB"/>
</dbReference>
<gene>
    <name evidence="15" type="ORF">IP91_02906</name>
</gene>
<feature type="domain" description="TonB-dependent receptor plug" evidence="14">
    <location>
        <begin position="56"/>
        <end position="174"/>
    </location>
</feature>
<keyword evidence="3 10" id="KW-0813">Transport</keyword>
<evidence type="ECO:0000256" key="9">
    <source>
        <dbReference type="ARBA" id="ARBA00023237"/>
    </source>
</evidence>
<evidence type="ECO:0000256" key="8">
    <source>
        <dbReference type="ARBA" id="ARBA00023170"/>
    </source>
</evidence>
<dbReference type="Proteomes" id="UP000318431">
    <property type="component" value="Unassembled WGS sequence"/>
</dbReference>
<organism evidence="15 16">
    <name type="scientific">Pseudoduganella lurida</name>
    <dbReference type="NCBI Taxonomy" id="1036180"/>
    <lineage>
        <taxon>Bacteria</taxon>
        <taxon>Pseudomonadati</taxon>
        <taxon>Pseudomonadota</taxon>
        <taxon>Betaproteobacteria</taxon>
        <taxon>Burkholderiales</taxon>
        <taxon>Oxalobacteraceae</taxon>
        <taxon>Telluria group</taxon>
        <taxon>Pseudoduganella</taxon>
    </lineage>
</organism>
<comment type="caution">
    <text evidence="15">The sequence shown here is derived from an EMBL/GenBank/DDBJ whole genome shotgun (WGS) entry which is preliminary data.</text>
</comment>
<evidence type="ECO:0000256" key="11">
    <source>
        <dbReference type="RuleBase" id="RU003357"/>
    </source>
</evidence>
<evidence type="ECO:0000256" key="5">
    <source>
        <dbReference type="ARBA" id="ARBA00022692"/>
    </source>
</evidence>
<dbReference type="CDD" id="cd01347">
    <property type="entry name" value="ligand_gated_channel"/>
    <property type="match status" value="1"/>
</dbReference>
<dbReference type="OrthoDB" id="8530571at2"/>
<evidence type="ECO:0000259" key="14">
    <source>
        <dbReference type="Pfam" id="PF07715"/>
    </source>
</evidence>
<keyword evidence="16" id="KW-1185">Reference proteome</keyword>
<comment type="subcellular location">
    <subcellularLocation>
        <location evidence="1 10">Cell outer membrane</location>
        <topology evidence="1 10">Multi-pass membrane protein</topology>
    </subcellularLocation>
</comment>
<dbReference type="InterPro" id="IPR039426">
    <property type="entry name" value="TonB-dep_rcpt-like"/>
</dbReference>
<dbReference type="Gene3D" id="2.40.170.20">
    <property type="entry name" value="TonB-dependent receptor, beta-barrel domain"/>
    <property type="match status" value="1"/>
</dbReference>
<keyword evidence="7 10" id="KW-0472">Membrane</keyword>
<dbReference type="PANTHER" id="PTHR47234">
    <property type="match status" value="1"/>
</dbReference>